<evidence type="ECO:0000256" key="16">
    <source>
        <dbReference type="ARBA" id="ARBA00023063"/>
    </source>
</evidence>
<evidence type="ECO:0000256" key="6">
    <source>
        <dbReference type="ARBA" id="ARBA00022448"/>
    </source>
</evidence>
<keyword evidence="8" id="KW-0004">4Fe-4S</keyword>
<dbReference type="NCBIfam" id="TIGR01580">
    <property type="entry name" value="narG"/>
    <property type="match status" value="1"/>
</dbReference>
<keyword evidence="7" id="KW-1003">Cell membrane</keyword>
<comment type="subcellular location">
    <subcellularLocation>
        <location evidence="3">Cell membrane</location>
        <topology evidence="3">Peripheral membrane protein</topology>
    </subcellularLocation>
</comment>
<evidence type="ECO:0000256" key="9">
    <source>
        <dbReference type="ARBA" id="ARBA00022505"/>
    </source>
</evidence>
<dbReference type="RefSeq" id="WP_116420496.1">
    <property type="nucleotide sequence ID" value="NZ_NMUE01000003.1"/>
</dbReference>
<sequence>MLKTTRRRMLAGVATISAAAGVMALAQNLQYLQPLAQFVNTRLQYPDRSWEELYRRRWQYDKVARSTHGVNCTGSCSWNVYVKDGLIVWELQATDYPDISPDIPNYEPRGCPRGASFSWYVYSPLRVKYPYVRGVLIDMYRRFKQETGDPVEAWRRIVEDPANRAAYQKARGKAGWARVTWDEALELISAALIYTIKKYGPDRIYGFTPIPAMSPVSYAAGARFIELIGGAMGSFYDWYADLPPASPQMWGEQTDVPESADWYHAQYMIVWGTNLPMTRTPDAPMYTQARYRGAKVVVVSPDYSEHVKFADLWLPALPGTDAALGLAMAHVALKEFYVDRQFKCLREYARRYTDLPFLVILEPAGDGTYLQGRFLRASDVPELKDKVGGNPEWKTVVLQSDGTLAVPYGSIGFRWDGSGKWNLELKGITARGEGDIDPVLSVMEVGKYEKVPVKFFAMDFDVKSTVREVPAIKIGDKYVTTVFDLLAAHLGVKRGDLGGDYPADYNDPKPFTPAWQESITNVSRDLAIRVAREFMSTAIYSKPVYGKPGDPPFFGDDATPCGGRAMIFVGPGINHWYHADLIYRSVLLLVLLGATQGKNGGGWAHYVGQEKIRTLIGWSTIAFALDWVRPPRQQNSPSYWYVHTDQWRYDPVTTKLYAATWAKKWGNIHEMDANIIAVRLGWLPFYPSLNVNPLELGDKLVSEAKAQGVPDAQLGQYVARRVAQMLKNGEIKLAIEDPDAPENWPRVLFVWRANLLGSSSKGHEYFLKHLLGTDNNVMNREYAVEEGLVKEVNIRKPAPEGKLDLLVVLDFRMATSAVYADVVLPAATWYEKYDLSMTDMHTFIHPFTPAVDPPWEAKADWDIFKELAKKFSELARKYLPQEAYDVVLTALLHDTAQEIAQPFGEVKDWKKGEVDPVPGKTMAAVSLVRRRYWDVYDMYITLGPLVVTMGLSAKGIPPFKPVESYNWLRERNGLTSATSQFVQAQCANVGGCPSIERDKQAAEAMLAISPESNGEVAYMAWSNLEKVVGLPLKDLPAKEHRITFNDIVAQPRRVTTSPVWNGIEAPGRTYSPFTVNTERKVPWRTLTGRQHFYIDHEWFRELGESLPVYKRPLDQVMAKLIADVNLSDYWYDPAKYRVETPGGKYLVLRYLTPHGKWNIHSTYWDNLIMLTLFRGGQVVWINDEDAKWLGVKDNDWIEVYNTNGVIVARAAVSPRIPRGTAIMYHAQERHVYVPISPKTGKRAGIHNSVTITHLKPTKMVGGYAQLSWSFNYYGPTGVNRDTLVVVRSAGRVRL</sequence>
<dbReference type="PANTHER" id="PTHR43105:SF2">
    <property type="entry name" value="RESPIRATORY NITRATE REDUCTASE 2 ALPHA CHAIN"/>
    <property type="match status" value="1"/>
</dbReference>
<evidence type="ECO:0000256" key="10">
    <source>
        <dbReference type="ARBA" id="ARBA00022723"/>
    </source>
</evidence>
<protein>
    <recommendedName>
        <fullName evidence="5">nitrate reductase (quinone)</fullName>
        <ecNumber evidence="5">1.7.5.1</ecNumber>
    </recommendedName>
</protein>
<dbReference type="GO" id="GO:0046872">
    <property type="term" value="F:metal ion binding"/>
    <property type="evidence" value="ECO:0007669"/>
    <property type="project" value="UniProtKB-KW"/>
</dbReference>
<dbReference type="InterPro" id="IPR006657">
    <property type="entry name" value="MoPterin_dinucl-bd_dom"/>
</dbReference>
<dbReference type="PANTHER" id="PTHR43105">
    <property type="entry name" value="RESPIRATORY NITRATE REDUCTASE"/>
    <property type="match status" value="1"/>
</dbReference>
<evidence type="ECO:0000256" key="1">
    <source>
        <dbReference type="ARBA" id="ARBA00001942"/>
    </source>
</evidence>
<dbReference type="GO" id="GO:0051539">
    <property type="term" value="F:4 iron, 4 sulfur cluster binding"/>
    <property type="evidence" value="ECO:0007669"/>
    <property type="project" value="UniProtKB-KW"/>
</dbReference>
<dbReference type="InterPro" id="IPR006311">
    <property type="entry name" value="TAT_signal"/>
</dbReference>
<dbReference type="SMART" id="SM00926">
    <property type="entry name" value="Molybdop_Fe4S4"/>
    <property type="match status" value="1"/>
</dbReference>
<evidence type="ECO:0000256" key="3">
    <source>
        <dbReference type="ARBA" id="ARBA00004202"/>
    </source>
</evidence>
<dbReference type="InterPro" id="IPR006655">
    <property type="entry name" value="Mopterin_OxRdtase_prok_CS"/>
</dbReference>
<evidence type="ECO:0000256" key="14">
    <source>
        <dbReference type="ARBA" id="ARBA00023004"/>
    </source>
</evidence>
<dbReference type="Pfam" id="PF00384">
    <property type="entry name" value="Molybdopterin"/>
    <property type="match status" value="1"/>
</dbReference>
<accession>A0A371R2W9</accession>
<keyword evidence="13" id="KW-0560">Oxidoreductase</keyword>
<proteinExistence type="inferred from homology"/>
<dbReference type="InterPro" id="IPR006963">
    <property type="entry name" value="Mopterin_OxRdtase_4Fe-4S_dom"/>
</dbReference>
<keyword evidence="12" id="KW-0249">Electron transport</keyword>
<dbReference type="InterPro" id="IPR009010">
    <property type="entry name" value="Asp_de-COase-like_dom_sf"/>
</dbReference>
<evidence type="ECO:0000256" key="18">
    <source>
        <dbReference type="ARBA" id="ARBA00048294"/>
    </source>
</evidence>
<dbReference type="InterPro" id="IPR006468">
    <property type="entry name" value="NarG"/>
</dbReference>
<reference evidence="20 21" key="1">
    <citation type="submission" date="2017-07" db="EMBL/GenBank/DDBJ databases">
        <title>Draft genome sequence of aerobic hyperthermophilic archaea, Pyrobaculum aerophilum YKB31 and YKB32.</title>
        <authorList>
            <person name="Mochizuki T."/>
            <person name="Berliner A.J."/>
            <person name="Yoshida-Takashima Y."/>
            <person name="Takaki Y."/>
            <person name="Nunoura T."/>
            <person name="Takai K."/>
        </authorList>
    </citation>
    <scope>NUCLEOTIDE SEQUENCE [LARGE SCALE GENOMIC DNA]</scope>
    <source>
        <strain evidence="20 21">YKB31</strain>
    </source>
</reference>
<comment type="caution">
    <text evidence="20">The sequence shown here is derived from an EMBL/GenBank/DDBJ whole genome shotgun (WGS) entry which is preliminary data.</text>
</comment>
<evidence type="ECO:0000256" key="12">
    <source>
        <dbReference type="ARBA" id="ARBA00022982"/>
    </source>
</evidence>
<dbReference type="Gene3D" id="3.40.50.12440">
    <property type="match status" value="2"/>
</dbReference>
<evidence type="ECO:0000313" key="20">
    <source>
        <dbReference type="EMBL" id="RFA98122.1"/>
    </source>
</evidence>
<keyword evidence="6" id="KW-0813">Transport</keyword>
<comment type="cofactor">
    <cofactor evidence="2">
        <name>[4Fe-4S] cluster</name>
        <dbReference type="ChEBI" id="CHEBI:49883"/>
    </cofactor>
</comment>
<evidence type="ECO:0000313" key="21">
    <source>
        <dbReference type="Proteomes" id="UP000257123"/>
    </source>
</evidence>
<feature type="domain" description="4Fe-4S Mo/W bis-MGD-type" evidence="19">
    <location>
        <begin position="61"/>
        <end position="125"/>
    </location>
</feature>
<gene>
    <name evidence="20" type="ORF">CGL51_01735</name>
</gene>
<name>A0A371R2W9_9CREN</name>
<dbReference type="PROSITE" id="PS00551">
    <property type="entry name" value="MOLYBDOPTERIN_PROK_1"/>
    <property type="match status" value="1"/>
</dbReference>
<evidence type="ECO:0000256" key="17">
    <source>
        <dbReference type="ARBA" id="ARBA00023136"/>
    </source>
</evidence>
<dbReference type="PROSITE" id="PS00490">
    <property type="entry name" value="MOLYBDOPTERIN_PROK_2"/>
    <property type="match status" value="1"/>
</dbReference>
<dbReference type="InterPro" id="IPR037943">
    <property type="entry name" value="MopB_CT_Nitrate-R-NarG-like"/>
</dbReference>
<evidence type="ECO:0000256" key="13">
    <source>
        <dbReference type="ARBA" id="ARBA00023002"/>
    </source>
</evidence>
<dbReference type="EMBL" id="NMUE01000003">
    <property type="protein sequence ID" value="RFA98122.1"/>
    <property type="molecule type" value="Genomic_DNA"/>
</dbReference>
<dbReference type="GO" id="GO:0042128">
    <property type="term" value="P:nitrate assimilation"/>
    <property type="evidence" value="ECO:0007669"/>
    <property type="project" value="UniProtKB-KW"/>
</dbReference>
<evidence type="ECO:0000256" key="7">
    <source>
        <dbReference type="ARBA" id="ARBA00022475"/>
    </source>
</evidence>
<keyword evidence="16" id="KW-0534">Nitrate assimilation</keyword>
<dbReference type="Proteomes" id="UP000257123">
    <property type="component" value="Unassembled WGS sequence"/>
</dbReference>
<evidence type="ECO:0000259" key="19">
    <source>
        <dbReference type="PROSITE" id="PS51669"/>
    </source>
</evidence>
<dbReference type="CDD" id="cd02750">
    <property type="entry name" value="MopB_Nitrate-R-NarG-like"/>
    <property type="match status" value="1"/>
</dbReference>
<evidence type="ECO:0000256" key="5">
    <source>
        <dbReference type="ARBA" id="ARBA00012500"/>
    </source>
</evidence>
<dbReference type="Pfam" id="PF01568">
    <property type="entry name" value="Molydop_binding"/>
    <property type="match status" value="1"/>
</dbReference>
<evidence type="ECO:0000256" key="2">
    <source>
        <dbReference type="ARBA" id="ARBA00001966"/>
    </source>
</evidence>
<keyword evidence="9" id="KW-0500">Molybdenum</keyword>
<dbReference type="InterPro" id="IPR027467">
    <property type="entry name" value="MopterinOxRdtase_cofactor_BS"/>
</dbReference>
<dbReference type="PROSITE" id="PS51669">
    <property type="entry name" value="4FE4S_MOW_BIS_MGD"/>
    <property type="match status" value="1"/>
</dbReference>
<evidence type="ECO:0000256" key="4">
    <source>
        <dbReference type="ARBA" id="ARBA00010312"/>
    </source>
</evidence>
<organism evidence="20 21">
    <name type="scientific">Pyrobaculum aerophilum</name>
    <dbReference type="NCBI Taxonomy" id="13773"/>
    <lineage>
        <taxon>Archaea</taxon>
        <taxon>Thermoproteota</taxon>
        <taxon>Thermoprotei</taxon>
        <taxon>Thermoproteales</taxon>
        <taxon>Thermoproteaceae</taxon>
        <taxon>Pyrobaculum</taxon>
    </lineage>
</organism>
<dbReference type="SUPFAM" id="SSF50692">
    <property type="entry name" value="ADC-like"/>
    <property type="match status" value="1"/>
</dbReference>
<keyword evidence="14" id="KW-0408">Iron</keyword>
<dbReference type="InterPro" id="IPR006656">
    <property type="entry name" value="Mopterin_OxRdtase"/>
</dbReference>
<evidence type="ECO:0000256" key="8">
    <source>
        <dbReference type="ARBA" id="ARBA00022485"/>
    </source>
</evidence>
<keyword evidence="17" id="KW-0472">Membrane</keyword>
<dbReference type="GO" id="GO:0160182">
    <property type="term" value="F:nitrate reductase (quinone) activity"/>
    <property type="evidence" value="ECO:0007669"/>
    <property type="project" value="UniProtKB-EC"/>
</dbReference>
<evidence type="ECO:0000256" key="15">
    <source>
        <dbReference type="ARBA" id="ARBA00023014"/>
    </source>
</evidence>
<dbReference type="GO" id="GO:0009325">
    <property type="term" value="C:nitrate reductase complex"/>
    <property type="evidence" value="ECO:0007669"/>
    <property type="project" value="InterPro"/>
</dbReference>
<dbReference type="InterPro" id="IPR050123">
    <property type="entry name" value="Prok_molybdopt-oxidoreductase"/>
</dbReference>
<comment type="catalytic activity">
    <reaction evidence="18">
        <text>nitrate + a quinol = a quinone + nitrite + H2O</text>
        <dbReference type="Rhea" id="RHEA:56144"/>
        <dbReference type="ChEBI" id="CHEBI:15377"/>
        <dbReference type="ChEBI" id="CHEBI:16301"/>
        <dbReference type="ChEBI" id="CHEBI:17632"/>
        <dbReference type="ChEBI" id="CHEBI:24646"/>
        <dbReference type="ChEBI" id="CHEBI:132124"/>
        <dbReference type="EC" id="1.7.5.1"/>
    </reaction>
</comment>
<dbReference type="GO" id="GO:0005886">
    <property type="term" value="C:plasma membrane"/>
    <property type="evidence" value="ECO:0007669"/>
    <property type="project" value="UniProtKB-SubCell"/>
</dbReference>
<dbReference type="GO" id="GO:0043546">
    <property type="term" value="F:molybdopterin cofactor binding"/>
    <property type="evidence" value="ECO:0007669"/>
    <property type="project" value="InterPro"/>
</dbReference>
<comment type="cofactor">
    <cofactor evidence="1">
        <name>Mo-bis(molybdopterin guanine dinucleotide)</name>
        <dbReference type="ChEBI" id="CHEBI:60539"/>
    </cofactor>
</comment>
<comment type="similarity">
    <text evidence="4">Belongs to the prokaryotic molybdopterin-containing oxidoreductase family.</text>
</comment>
<keyword evidence="15" id="KW-0411">Iron-sulfur</keyword>
<dbReference type="EC" id="1.7.5.1" evidence="5"/>
<evidence type="ECO:0000256" key="11">
    <source>
        <dbReference type="ARBA" id="ARBA00022729"/>
    </source>
</evidence>
<keyword evidence="11" id="KW-0732">Signal</keyword>
<dbReference type="PROSITE" id="PS51318">
    <property type="entry name" value="TAT"/>
    <property type="match status" value="1"/>
</dbReference>
<dbReference type="CDD" id="cd02776">
    <property type="entry name" value="MopB_CT_Nitrate-R-NarG-like"/>
    <property type="match status" value="1"/>
</dbReference>
<keyword evidence="10" id="KW-0479">Metal-binding</keyword>
<dbReference type="SUPFAM" id="SSF53706">
    <property type="entry name" value="Formate dehydrogenase/DMSO reductase, domains 1-3"/>
    <property type="match status" value="1"/>
</dbReference>